<keyword evidence="1" id="KW-1003">Cell membrane</keyword>
<gene>
    <name evidence="1 3" type="primary">gltS</name>
    <name evidence="3" type="ORF">DI542_11050</name>
</gene>
<keyword evidence="1" id="KW-0915">Sodium</keyword>
<keyword evidence="1" id="KW-0769">Symport</keyword>
<reference evidence="3 4" key="1">
    <citation type="submission" date="2017-11" db="EMBL/GenBank/DDBJ databases">
        <title>Infants hospitalized years apart are colonized by the same room-sourced microbial strains.</title>
        <authorList>
            <person name="Brooks B."/>
            <person name="Olm M.R."/>
            <person name="Firek B.A."/>
            <person name="Baker R."/>
            <person name="Thomas B.C."/>
            <person name="Morowitz M.J."/>
            <person name="Banfield J.F."/>
        </authorList>
    </citation>
    <scope>NUCLEOTIDE SEQUENCE [LARGE SCALE GENOMIC DNA]</scope>
    <source>
        <strain evidence="3">S2_003_000_R3_20</strain>
    </source>
</reference>
<dbReference type="InterPro" id="IPR004445">
    <property type="entry name" value="GltS"/>
</dbReference>
<name>A0A2W5RGC8_ACIJO</name>
<sequence>MNYQFDAFMTIVAAVAVLLVGYVFVNKVSILKKYNIPEPVAGGLVAAVITYILFKSSNITVNFDTNIQQIFMLMFFTSVGLSASLVKLKEGGKSLLIFLVCVIVFVLLQNVVGISLAKVLGLDPLIGLITGSVTLTGGHGTAGAWGTIFEQEHGVHGAIVLGMASATFGLIIGGVIGGPIAKFLIRRYQLAEEIPAATGRNEAPPSAQTAPFEFPEKTRLITADDAVKTMGMFAICISFAYFMTGVAKGQWFELPSFVWALMCGVVLRNILEHGLKVQVFDRCIDVFGNASLALFLAMALMSLQLWLLADLAGPLVIILIVQTIFLALYLYFVTFRVMGKNYDAAVLCAGQCGVNLGATPTAIANIQAVTNTYGPSHKAFLIIPLTGAFFVDIVNAFVIQLSIGILG</sequence>
<comment type="caution">
    <text evidence="3">The sequence shown here is derived from an EMBL/GenBank/DDBJ whole genome shotgun (WGS) entry which is preliminary data.</text>
</comment>
<dbReference type="Pfam" id="PF03616">
    <property type="entry name" value="Glt_symporter"/>
    <property type="match status" value="1"/>
</dbReference>
<feature type="transmembrane region" description="Helical" evidence="1">
    <location>
        <begin position="226"/>
        <end position="244"/>
    </location>
</feature>
<feature type="transmembrane region" description="Helical" evidence="1">
    <location>
        <begin position="283"/>
        <end position="306"/>
    </location>
</feature>
<dbReference type="GO" id="GO:0015501">
    <property type="term" value="F:glutamate:sodium symporter activity"/>
    <property type="evidence" value="ECO:0007669"/>
    <property type="project" value="UniProtKB-UniRule"/>
</dbReference>
<keyword evidence="1" id="KW-0997">Cell inner membrane</keyword>
<dbReference type="AlphaFoldDB" id="A0A2W5RGC8"/>
<feature type="transmembrane region" description="Helical" evidence="1">
    <location>
        <begin position="6"/>
        <end position="24"/>
    </location>
</feature>
<dbReference type="GO" id="GO:0005886">
    <property type="term" value="C:plasma membrane"/>
    <property type="evidence" value="ECO:0007669"/>
    <property type="project" value="UniProtKB-SubCell"/>
</dbReference>
<dbReference type="NCBIfam" id="TIGR00210">
    <property type="entry name" value="gltS"/>
    <property type="match status" value="1"/>
</dbReference>
<organism evidence="3 4">
    <name type="scientific">Acinetobacter johnsonii</name>
    <dbReference type="NCBI Taxonomy" id="40214"/>
    <lineage>
        <taxon>Bacteria</taxon>
        <taxon>Pseudomonadati</taxon>
        <taxon>Pseudomonadota</taxon>
        <taxon>Gammaproteobacteria</taxon>
        <taxon>Moraxellales</taxon>
        <taxon>Moraxellaceae</taxon>
        <taxon>Acinetobacter</taxon>
    </lineage>
</organism>
<dbReference type="HAMAP" id="MF_02062">
    <property type="entry name" value="GltS"/>
    <property type="match status" value="1"/>
</dbReference>
<keyword evidence="1" id="KW-0739">Sodium transport</keyword>
<dbReference type="GO" id="GO:0015813">
    <property type="term" value="P:L-glutamate transmembrane transport"/>
    <property type="evidence" value="ECO:0007669"/>
    <property type="project" value="UniProtKB-UniRule"/>
</dbReference>
<feature type="transmembrane region" description="Helical" evidence="1">
    <location>
        <begin position="158"/>
        <end position="181"/>
    </location>
</feature>
<dbReference type="PANTHER" id="PTHR36178:SF1">
    <property type="entry name" value="SODIUM_GLUTAMATE SYMPORTER"/>
    <property type="match status" value="1"/>
</dbReference>
<dbReference type="EMBL" id="QFQJ01000059">
    <property type="protein sequence ID" value="PZQ88039.1"/>
    <property type="molecule type" value="Genomic_DNA"/>
</dbReference>
<dbReference type="RefSeq" id="WP_010327001.1">
    <property type="nucleotide sequence ID" value="NZ_CP068195.1"/>
</dbReference>
<keyword evidence="1" id="KW-0472">Membrane</keyword>
<evidence type="ECO:0000256" key="1">
    <source>
        <dbReference type="HAMAP-Rule" id="MF_02062"/>
    </source>
</evidence>
<accession>A0A2W5RGC8</accession>
<feature type="transmembrane region" description="Helical" evidence="1">
    <location>
        <begin position="95"/>
        <end position="117"/>
    </location>
</feature>
<comment type="similarity">
    <text evidence="1">Belongs to the glutamate:Na(+) symporter (ESS) (TC 2.A.27) family.</text>
</comment>
<keyword evidence="1" id="KW-0406">Ion transport</keyword>
<feature type="transmembrane region" description="Helical" evidence="1">
    <location>
        <begin position="36"/>
        <end position="54"/>
    </location>
</feature>
<dbReference type="Proteomes" id="UP000249282">
    <property type="component" value="Unassembled WGS sequence"/>
</dbReference>
<dbReference type="PANTHER" id="PTHR36178">
    <property type="entry name" value="SLR0625 PROTEIN"/>
    <property type="match status" value="1"/>
</dbReference>
<keyword evidence="1" id="KW-0029">Amino-acid transport</keyword>
<feature type="transmembrane region" description="Helical" evidence="1">
    <location>
        <begin position="250"/>
        <end position="271"/>
    </location>
</feature>
<keyword evidence="1" id="KW-1133">Transmembrane helix</keyword>
<comment type="subcellular location">
    <subcellularLocation>
        <location evidence="1">Cell inner membrane</location>
        <topology evidence="1">Multi-pass membrane protein</topology>
    </subcellularLocation>
</comment>
<feature type="transmembrane region" description="Helical" evidence="1">
    <location>
        <begin position="380"/>
        <end position="406"/>
    </location>
</feature>
<keyword evidence="1" id="KW-0813">Transport</keyword>
<proteinExistence type="inferred from homology"/>
<keyword evidence="1" id="KW-0812">Transmembrane</keyword>
<evidence type="ECO:0000256" key="2">
    <source>
        <dbReference type="NCBIfam" id="TIGR00210"/>
    </source>
</evidence>
<evidence type="ECO:0000313" key="3">
    <source>
        <dbReference type="EMBL" id="PZQ88039.1"/>
    </source>
</evidence>
<feature type="transmembrane region" description="Helical" evidence="1">
    <location>
        <begin position="66"/>
        <end position="88"/>
    </location>
</feature>
<comment type="function">
    <text evidence="1">Catalyzes the sodium-dependent transport of glutamate.</text>
</comment>
<feature type="transmembrane region" description="Helical" evidence="1">
    <location>
        <begin position="312"/>
        <end position="332"/>
    </location>
</feature>
<protein>
    <recommendedName>
        <fullName evidence="1 2">Sodium/glutamate symporter</fullName>
    </recommendedName>
</protein>
<evidence type="ECO:0000313" key="4">
    <source>
        <dbReference type="Proteomes" id="UP000249282"/>
    </source>
</evidence>